<dbReference type="Proteomes" id="UP000193431">
    <property type="component" value="Chromosome"/>
</dbReference>
<organism evidence="4 5">
    <name type="scientific">Nonlabens spongiae</name>
    <dbReference type="NCBI Taxonomy" id="331648"/>
    <lineage>
        <taxon>Bacteria</taxon>
        <taxon>Pseudomonadati</taxon>
        <taxon>Bacteroidota</taxon>
        <taxon>Flavobacteriia</taxon>
        <taxon>Flavobacteriales</taxon>
        <taxon>Flavobacteriaceae</taxon>
        <taxon>Nonlabens</taxon>
    </lineage>
</organism>
<keyword evidence="5" id="KW-1185">Reference proteome</keyword>
<feature type="chain" id="PRO_5010755108" evidence="2">
    <location>
        <begin position="28"/>
        <end position="309"/>
    </location>
</feature>
<dbReference type="OrthoDB" id="9775118at2"/>
<comment type="similarity">
    <text evidence="1 2">Belongs to the 5'-nucleotidase family.</text>
</comment>
<dbReference type="InterPro" id="IPR004843">
    <property type="entry name" value="Calcineurin-like_PHP"/>
</dbReference>
<dbReference type="PANTHER" id="PTHR11575">
    <property type="entry name" value="5'-NUCLEOTIDASE-RELATED"/>
    <property type="match status" value="1"/>
</dbReference>
<dbReference type="Gene3D" id="3.60.21.10">
    <property type="match status" value="1"/>
</dbReference>
<accession>A0A1W6MJP8</accession>
<name>A0A1W6MJP8_9FLAO</name>
<feature type="signal peptide" evidence="2">
    <location>
        <begin position="1"/>
        <end position="27"/>
    </location>
</feature>
<dbReference type="GO" id="GO:0008253">
    <property type="term" value="F:5'-nucleotidase activity"/>
    <property type="evidence" value="ECO:0007669"/>
    <property type="project" value="TreeGrafter"/>
</dbReference>
<dbReference type="GO" id="GO:0030288">
    <property type="term" value="C:outer membrane-bounded periplasmic space"/>
    <property type="evidence" value="ECO:0007669"/>
    <property type="project" value="TreeGrafter"/>
</dbReference>
<gene>
    <name evidence="4" type="ORF">BST97_07370</name>
</gene>
<evidence type="ECO:0000313" key="5">
    <source>
        <dbReference type="Proteomes" id="UP000193431"/>
    </source>
</evidence>
<dbReference type="GO" id="GO:0008768">
    <property type="term" value="F:UDP-sugar diphosphatase activity"/>
    <property type="evidence" value="ECO:0007669"/>
    <property type="project" value="TreeGrafter"/>
</dbReference>
<keyword evidence="2" id="KW-0378">Hydrolase</keyword>
<dbReference type="CDD" id="cd00845">
    <property type="entry name" value="MPP_UshA_N_like"/>
    <property type="match status" value="1"/>
</dbReference>
<dbReference type="InterPro" id="IPR006179">
    <property type="entry name" value="5_nucleotidase/apyrase"/>
</dbReference>
<evidence type="ECO:0000256" key="1">
    <source>
        <dbReference type="ARBA" id="ARBA00006654"/>
    </source>
</evidence>
<feature type="domain" description="Calcineurin-like phosphoesterase" evidence="3">
    <location>
        <begin position="45"/>
        <end position="259"/>
    </location>
</feature>
<dbReference type="InterPro" id="IPR006146">
    <property type="entry name" value="5'-Nucleotdase_CS"/>
</dbReference>
<evidence type="ECO:0000313" key="4">
    <source>
        <dbReference type="EMBL" id="ARN77835.1"/>
    </source>
</evidence>
<reference evidence="4 5" key="1">
    <citation type="submission" date="2016-11" db="EMBL/GenBank/DDBJ databases">
        <title>Trade-off between light-utilization and light-protection in marine flavobacteria.</title>
        <authorList>
            <person name="Kumagai Y."/>
        </authorList>
    </citation>
    <scope>NUCLEOTIDE SEQUENCE [LARGE SCALE GENOMIC DNA]</scope>
    <source>
        <strain evidence="4 5">JCM 13191</strain>
    </source>
</reference>
<protein>
    <submittedName>
        <fullName evidence="4">Metallophosphatase</fullName>
    </submittedName>
</protein>
<sequence>MKRSTFIKRSSVGALTGAVMFSNHSLAGSLLNTAPTIADGSKKITILHTNDTHSHIEPISGGRNDGRGGVARRAALIKKVRQENPNTLLLDCGDIFQGTPYFNFYGGELEIKLMSMMGYDVATIGNHDFDNGIEGLYKQLPHANFDFVISNYDFSNTIMAGKTLKNRVFEKDGIKIGIFGLGIELEGLVNKKMYKETQYLDPVEVAKDQVNILRNEKNCDLVICVSHLGYKYSGSKVSDVSLAGATSGIDLIVGGHTHTFLDAPVLVDNAQGEKVMINQVGCYGINLGRIDFTFAPSGEVEGSNVVYEI</sequence>
<dbReference type="SUPFAM" id="SSF56300">
    <property type="entry name" value="Metallo-dependent phosphatases"/>
    <property type="match status" value="1"/>
</dbReference>
<keyword evidence="2" id="KW-0732">Signal</keyword>
<dbReference type="GO" id="GO:0046872">
    <property type="term" value="F:metal ion binding"/>
    <property type="evidence" value="ECO:0007669"/>
    <property type="project" value="InterPro"/>
</dbReference>
<dbReference type="GO" id="GO:0009166">
    <property type="term" value="P:nucleotide catabolic process"/>
    <property type="evidence" value="ECO:0007669"/>
    <property type="project" value="InterPro"/>
</dbReference>
<dbReference type="PANTHER" id="PTHR11575:SF24">
    <property type="entry name" value="5'-NUCLEOTIDASE"/>
    <property type="match status" value="1"/>
</dbReference>
<dbReference type="PROSITE" id="PS00785">
    <property type="entry name" value="5_NUCLEOTIDASE_1"/>
    <property type="match status" value="1"/>
</dbReference>
<dbReference type="Pfam" id="PF00149">
    <property type="entry name" value="Metallophos"/>
    <property type="match status" value="1"/>
</dbReference>
<keyword evidence="2" id="KW-0547">Nucleotide-binding</keyword>
<dbReference type="GO" id="GO:0000166">
    <property type="term" value="F:nucleotide binding"/>
    <property type="evidence" value="ECO:0007669"/>
    <property type="project" value="UniProtKB-KW"/>
</dbReference>
<evidence type="ECO:0000256" key="2">
    <source>
        <dbReference type="RuleBase" id="RU362119"/>
    </source>
</evidence>
<dbReference type="PRINTS" id="PR01607">
    <property type="entry name" value="APYRASEFAMLY"/>
</dbReference>
<dbReference type="STRING" id="331648.BST97_07370"/>
<evidence type="ECO:0000259" key="3">
    <source>
        <dbReference type="Pfam" id="PF00149"/>
    </source>
</evidence>
<proteinExistence type="inferred from homology"/>
<dbReference type="EMBL" id="CP019344">
    <property type="protein sequence ID" value="ARN77835.1"/>
    <property type="molecule type" value="Genomic_DNA"/>
</dbReference>
<dbReference type="AlphaFoldDB" id="A0A1W6MJP8"/>
<dbReference type="InterPro" id="IPR029052">
    <property type="entry name" value="Metallo-depent_PP-like"/>
</dbReference>
<dbReference type="RefSeq" id="WP_085766633.1">
    <property type="nucleotide sequence ID" value="NZ_CP019344.1"/>
</dbReference>